<dbReference type="EMBL" id="CAJVPQ010015715">
    <property type="protein sequence ID" value="CAG8743508.1"/>
    <property type="molecule type" value="Genomic_DNA"/>
</dbReference>
<accession>A0A9N9INK4</accession>
<organism evidence="1 2">
    <name type="scientific">Funneliformis caledonium</name>
    <dbReference type="NCBI Taxonomy" id="1117310"/>
    <lineage>
        <taxon>Eukaryota</taxon>
        <taxon>Fungi</taxon>
        <taxon>Fungi incertae sedis</taxon>
        <taxon>Mucoromycota</taxon>
        <taxon>Glomeromycotina</taxon>
        <taxon>Glomeromycetes</taxon>
        <taxon>Glomerales</taxon>
        <taxon>Glomeraceae</taxon>
        <taxon>Funneliformis</taxon>
    </lineage>
</organism>
<name>A0A9N9INK4_9GLOM</name>
<sequence length="245" mass="28633">FGEEWLDLKAKVLAKINIKLKMLEDVIKSDIEKIEKLCGEYKYWEARDFMYEKLKGRPDRTETLQRQYRNVSVAGPIIDIIFSDIQHLVQLKCWKKNRFTNSTKIINDRSKCLRTNKSVLDQYLSHDLSDEIIENSAVIGLQLAALHGQIIGIDLLDEGLYFRFEGPILRFPTQINDTTVLKQTLELFYFFKENIVRKAEALSCLNKDSGPFSNTFHTERILKPNHHKADLIRSTYFTSTKQQKK</sequence>
<dbReference type="Proteomes" id="UP000789570">
    <property type="component" value="Unassembled WGS sequence"/>
</dbReference>
<gene>
    <name evidence="1" type="ORF">FCALED_LOCUS15794</name>
</gene>
<comment type="caution">
    <text evidence="1">The sequence shown here is derived from an EMBL/GenBank/DDBJ whole genome shotgun (WGS) entry which is preliminary data.</text>
</comment>
<dbReference type="OrthoDB" id="2387761at2759"/>
<reference evidence="1" key="1">
    <citation type="submission" date="2021-06" db="EMBL/GenBank/DDBJ databases">
        <authorList>
            <person name="Kallberg Y."/>
            <person name="Tangrot J."/>
            <person name="Rosling A."/>
        </authorList>
    </citation>
    <scope>NUCLEOTIDE SEQUENCE</scope>
    <source>
        <strain evidence="1">UK204</strain>
    </source>
</reference>
<keyword evidence="2" id="KW-1185">Reference proteome</keyword>
<protein>
    <submittedName>
        <fullName evidence="1">13552_t:CDS:1</fullName>
    </submittedName>
</protein>
<feature type="non-terminal residue" evidence="1">
    <location>
        <position position="1"/>
    </location>
</feature>
<evidence type="ECO:0000313" key="1">
    <source>
        <dbReference type="EMBL" id="CAG8743508.1"/>
    </source>
</evidence>
<dbReference type="AlphaFoldDB" id="A0A9N9INK4"/>
<proteinExistence type="predicted"/>
<evidence type="ECO:0000313" key="2">
    <source>
        <dbReference type="Proteomes" id="UP000789570"/>
    </source>
</evidence>